<evidence type="ECO:0000256" key="3">
    <source>
        <dbReference type="ARBA" id="ARBA00022771"/>
    </source>
</evidence>
<keyword evidence="4" id="KW-0862">Zinc</keyword>
<dbReference type="InterPro" id="IPR042163">
    <property type="entry name" value="PHF12"/>
</dbReference>
<gene>
    <name evidence="9" type="primary">LOC107495709</name>
</gene>
<dbReference type="GO" id="GO:0008270">
    <property type="term" value="F:zinc ion binding"/>
    <property type="evidence" value="ECO:0007669"/>
    <property type="project" value="UniProtKB-KW"/>
</dbReference>
<dbReference type="PANTHER" id="PTHR46309:SF12">
    <property type="entry name" value="GB|AAC80581.1"/>
    <property type="match status" value="1"/>
</dbReference>
<evidence type="ECO:0000256" key="5">
    <source>
        <dbReference type="ARBA" id="ARBA00023242"/>
    </source>
</evidence>
<sequence length="1164" mass="133918">MTMTLSLFENFRFIEIEKILNSFQVRSMEEGFQGSWHPGKVVHSGRLQRHVKYDNILLDDEVNYLVEKVSIPKVLDGDSDSSNCNIRGWIRPVPPKREFESRELKFGLCVDVYHEEAWWEGVIFDHCDEKPERSVYFPDLGDEMKIGVHQMRITYDWNEVTGEWQSRGNWVFLEVLEEYERKMFISVSVKQVWYDVRTKKDFAKIREWTFNEKVLWKKMVMEVVDDYLRLILGEVCSSLDLPRSLLRETPEMESVESTANVDFNQANSLDVANSAGQSSSICITTASDDGIAELPMEGGESSNLLNMDQKWPTIQDQGVKTVPQKEPVTPVQEVSTQFHKECEISCDGATEVIFNGRKHRKLRSSTQHWEPLRLSDVELCPDAIEEYAQAPKRACPEKARKHLAHLGWKIEWRKHKTSDTCYRYRYRSPDKQGVYYSLSRVCKYVAQNPLPSQNDQSMMQLTADNHLEPILIDQSEKSQDQSAMQLRDDNHLAPICIDQSEKSHDLNILPPIVSSPVDEVAGEPEFCPQAVLEYSLNRSAMRGPDMKVGRSKAKRHLLAEGWSYHYANPRNKRQGFVYIPPDKGRNLPTLHAACHYCIEQNVDKWTKLGMQPLNAQDNVDQVWSANLLQKASQWLREERMVPPTEVITSSGSNHSRKRKLLNNTKPSLSKHQRNGLPRRVLRSNKRVQKVSTPSLSHQKPQNVLSWLIDNNILLPRSKVSYKPKGRLCSAEGRISRDGIKCNCCLKVYSLAGFESHASGCSTRRPAASIILEDGRSLLDCLIKMVEDHMTREAMAKPPKYFPKGENDNICSVCHYGGNLILCDQCPSSFHVTCLGVEVTNNILPQSHHIWLHLVIDILIQFTTFIQQLLLELNCFLLLPSFFFLYRTFLKIWFCPSCRCAVCGEIEEEEGDFLVCIQCEHKYHFKCLRTKYATNSRRYSKNWFCGRDCEKIYFGLHKLLGEPVSVGINNLTWTLVKYINSESSDPCTTKGYLLPESYSKLNVALSVMHECFEPLKDPSSTRDLMEDVLFSRWSTLNRLNFHGFYTVLLERNEELISAATVRVYGKKVAELPLIGTRLQYRRHGMCRILMNELEKTLMQLGVERLVLPAVPSVVDTWTGSFGFVKMTEFERSQFLDNTFLDFQDTIMCQKLLKIPSPESVLLIGL</sequence>
<dbReference type="GO" id="GO:0006357">
    <property type="term" value="P:regulation of transcription by RNA polymerase II"/>
    <property type="evidence" value="ECO:0007669"/>
    <property type="project" value="TreeGrafter"/>
</dbReference>
<dbReference type="PROSITE" id="PS51186">
    <property type="entry name" value="GNAT"/>
    <property type="match status" value="1"/>
</dbReference>
<keyword evidence="8" id="KW-1185">Reference proteome</keyword>
<feature type="region of interest" description="Disordered" evidence="6">
    <location>
        <begin position="645"/>
        <end position="676"/>
    </location>
</feature>
<dbReference type="InterPro" id="IPR032308">
    <property type="entry name" value="TDBD"/>
</dbReference>
<evidence type="ECO:0000256" key="4">
    <source>
        <dbReference type="ARBA" id="ARBA00022833"/>
    </source>
</evidence>
<dbReference type="Gene3D" id="3.30.40.10">
    <property type="entry name" value="Zinc/RING finger domain, C3HC4 (zinc finger)"/>
    <property type="match status" value="2"/>
</dbReference>
<dbReference type="Pfam" id="PF00628">
    <property type="entry name" value="PHD"/>
    <property type="match status" value="2"/>
</dbReference>
<dbReference type="InterPro" id="IPR056511">
    <property type="entry name" value="IDM1_C"/>
</dbReference>
<dbReference type="GO" id="GO:0016747">
    <property type="term" value="F:acyltransferase activity, transferring groups other than amino-acyl groups"/>
    <property type="evidence" value="ECO:0007669"/>
    <property type="project" value="InterPro"/>
</dbReference>
<dbReference type="InterPro" id="IPR001965">
    <property type="entry name" value="Znf_PHD"/>
</dbReference>
<keyword evidence="5" id="KW-0539">Nucleus</keyword>
<dbReference type="SUPFAM" id="SSF57903">
    <property type="entry name" value="FYVE/PHD zinc finger"/>
    <property type="match status" value="2"/>
</dbReference>
<reference evidence="9" key="2">
    <citation type="submission" date="2025-08" db="UniProtKB">
        <authorList>
            <consortium name="RefSeq"/>
        </authorList>
    </citation>
    <scope>IDENTIFICATION</scope>
    <source>
        <tissue evidence="9">Whole plant</tissue>
    </source>
</reference>
<dbReference type="RefSeq" id="XP_052119307.1">
    <property type="nucleotide sequence ID" value="XM_052263347.1"/>
</dbReference>
<reference evidence="8" key="1">
    <citation type="journal article" date="2016" name="Nat. Genet.">
        <title>The genome sequences of Arachis duranensis and Arachis ipaensis, the diploid ancestors of cultivated peanut.</title>
        <authorList>
            <person name="Bertioli D.J."/>
            <person name="Cannon S.B."/>
            <person name="Froenicke L."/>
            <person name="Huang G."/>
            <person name="Farmer A.D."/>
            <person name="Cannon E.K."/>
            <person name="Liu X."/>
            <person name="Gao D."/>
            <person name="Clevenger J."/>
            <person name="Dash S."/>
            <person name="Ren L."/>
            <person name="Moretzsohn M.C."/>
            <person name="Shirasawa K."/>
            <person name="Huang W."/>
            <person name="Vidigal B."/>
            <person name="Abernathy B."/>
            <person name="Chu Y."/>
            <person name="Niederhuth C.E."/>
            <person name="Umale P."/>
            <person name="Araujo A.C."/>
            <person name="Kozik A."/>
            <person name="Kim K.D."/>
            <person name="Burow M.D."/>
            <person name="Varshney R.K."/>
            <person name="Wang X."/>
            <person name="Zhang X."/>
            <person name="Barkley N."/>
            <person name="Guimaraes P.M."/>
            <person name="Isobe S."/>
            <person name="Guo B."/>
            <person name="Liao B."/>
            <person name="Stalker H.T."/>
            <person name="Schmitz R.J."/>
            <person name="Scheffler B.E."/>
            <person name="Leal-Bertioli S.C."/>
            <person name="Xun X."/>
            <person name="Jackson S.A."/>
            <person name="Michelmore R."/>
            <person name="Ozias-Akins P."/>
        </authorList>
    </citation>
    <scope>NUCLEOTIDE SEQUENCE [LARGE SCALE GENOMIC DNA]</scope>
    <source>
        <strain evidence="8">cv. V14167</strain>
    </source>
</reference>
<dbReference type="InterPro" id="IPR016181">
    <property type="entry name" value="Acyl_CoA_acyltransferase"/>
</dbReference>
<dbReference type="Pfam" id="PF22970">
    <property type="entry name" value="DUF7028"/>
    <property type="match status" value="2"/>
</dbReference>
<dbReference type="PANTHER" id="PTHR46309">
    <property type="entry name" value="PHD FINGER PROTEIN 12"/>
    <property type="match status" value="1"/>
</dbReference>
<dbReference type="SMART" id="SM00249">
    <property type="entry name" value="PHD"/>
    <property type="match status" value="2"/>
</dbReference>
<dbReference type="InterPro" id="IPR054292">
    <property type="entry name" value="DUF7028"/>
</dbReference>
<dbReference type="GO" id="GO:0005634">
    <property type="term" value="C:nucleus"/>
    <property type="evidence" value="ECO:0007669"/>
    <property type="project" value="UniProtKB-SubCell"/>
</dbReference>
<proteinExistence type="predicted"/>
<dbReference type="Proteomes" id="UP000515211">
    <property type="component" value="Chromosome 6"/>
</dbReference>
<dbReference type="AlphaFoldDB" id="A0A9C6TYL5"/>
<dbReference type="Gene3D" id="3.40.630.30">
    <property type="match status" value="1"/>
</dbReference>
<keyword evidence="3" id="KW-0863">Zinc-finger</keyword>
<feature type="domain" description="N-acetyltransferase" evidence="7">
    <location>
        <begin position="1006"/>
        <end position="1151"/>
    </location>
</feature>
<name>A0A9C6TYL5_ARADU</name>
<dbReference type="Pfam" id="PF16135">
    <property type="entry name" value="TDBD"/>
    <property type="match status" value="1"/>
</dbReference>
<dbReference type="KEGG" id="adu:107495709"/>
<keyword evidence="2" id="KW-0479">Metal-binding</keyword>
<organism evidence="8 9">
    <name type="scientific">Arachis duranensis</name>
    <name type="common">Wild peanut</name>
    <dbReference type="NCBI Taxonomy" id="130453"/>
    <lineage>
        <taxon>Eukaryota</taxon>
        <taxon>Viridiplantae</taxon>
        <taxon>Streptophyta</taxon>
        <taxon>Embryophyta</taxon>
        <taxon>Tracheophyta</taxon>
        <taxon>Spermatophyta</taxon>
        <taxon>Magnoliopsida</taxon>
        <taxon>eudicotyledons</taxon>
        <taxon>Gunneridae</taxon>
        <taxon>Pentapetalae</taxon>
        <taxon>rosids</taxon>
        <taxon>fabids</taxon>
        <taxon>Fabales</taxon>
        <taxon>Fabaceae</taxon>
        <taxon>Papilionoideae</taxon>
        <taxon>50 kb inversion clade</taxon>
        <taxon>dalbergioids sensu lato</taxon>
        <taxon>Dalbergieae</taxon>
        <taxon>Pterocarpus clade</taxon>
        <taxon>Arachis</taxon>
    </lineage>
</organism>
<evidence type="ECO:0000313" key="8">
    <source>
        <dbReference type="Proteomes" id="UP000515211"/>
    </source>
</evidence>
<accession>A0A9C6TYL5</accession>
<evidence type="ECO:0000256" key="6">
    <source>
        <dbReference type="SAM" id="MobiDB-lite"/>
    </source>
</evidence>
<evidence type="ECO:0000256" key="1">
    <source>
        <dbReference type="ARBA" id="ARBA00004123"/>
    </source>
</evidence>
<dbReference type="InterPro" id="IPR013083">
    <property type="entry name" value="Znf_RING/FYVE/PHD"/>
</dbReference>
<dbReference type="CDD" id="cd20405">
    <property type="entry name" value="Tudor_Agenet_AtDUF_rpt1_3"/>
    <property type="match status" value="1"/>
</dbReference>
<dbReference type="InterPro" id="IPR019787">
    <property type="entry name" value="Znf_PHD-finger"/>
</dbReference>
<dbReference type="InterPro" id="IPR011011">
    <property type="entry name" value="Znf_FYVE_PHD"/>
</dbReference>
<evidence type="ECO:0000259" key="7">
    <source>
        <dbReference type="PROSITE" id="PS51186"/>
    </source>
</evidence>
<dbReference type="CDD" id="cd04301">
    <property type="entry name" value="NAT_SF"/>
    <property type="match status" value="1"/>
</dbReference>
<dbReference type="GO" id="GO:0003714">
    <property type="term" value="F:transcription corepressor activity"/>
    <property type="evidence" value="ECO:0007669"/>
    <property type="project" value="InterPro"/>
</dbReference>
<dbReference type="Pfam" id="PF23209">
    <property type="entry name" value="IDM1_C"/>
    <property type="match status" value="1"/>
</dbReference>
<dbReference type="GeneID" id="107495709"/>
<evidence type="ECO:0000256" key="2">
    <source>
        <dbReference type="ARBA" id="ARBA00022723"/>
    </source>
</evidence>
<dbReference type="Pfam" id="PF05641">
    <property type="entry name" value="Agenet"/>
    <property type="match status" value="1"/>
</dbReference>
<dbReference type="InterPro" id="IPR008395">
    <property type="entry name" value="Agenet-like_dom"/>
</dbReference>
<protein>
    <submittedName>
        <fullName evidence="9">LOW QUALITY PROTEIN: uncharacterized protein LOC107495709</fullName>
    </submittedName>
</protein>
<dbReference type="InterPro" id="IPR000182">
    <property type="entry name" value="GNAT_dom"/>
</dbReference>
<comment type="subcellular location">
    <subcellularLocation>
        <location evidence="1">Nucleus</location>
    </subcellularLocation>
</comment>
<dbReference type="SUPFAM" id="SSF55729">
    <property type="entry name" value="Acyl-CoA N-acyltransferases (Nat)"/>
    <property type="match status" value="1"/>
</dbReference>
<evidence type="ECO:0000313" key="9">
    <source>
        <dbReference type="RefSeq" id="XP_052119307.1"/>
    </source>
</evidence>